<evidence type="ECO:0000259" key="7">
    <source>
        <dbReference type="Pfam" id="PF05199"/>
    </source>
</evidence>
<reference evidence="8 9" key="1">
    <citation type="submission" date="2013-07" db="EMBL/GenBank/DDBJ databases">
        <title>Completed genome of Sphingomonas sanxanigenens NX02.</title>
        <authorList>
            <person name="Ma T."/>
            <person name="Huang H."/>
            <person name="Wu M."/>
            <person name="Li X."/>
            <person name="Li G."/>
        </authorList>
    </citation>
    <scope>NUCLEOTIDE SEQUENCE [LARGE SCALE GENOMIC DNA]</scope>
    <source>
        <strain evidence="8 9">NX02</strain>
    </source>
</reference>
<dbReference type="STRING" id="1123269.NX02_14430"/>
<evidence type="ECO:0000256" key="5">
    <source>
        <dbReference type="ARBA" id="ARBA00023002"/>
    </source>
</evidence>
<evidence type="ECO:0000313" key="8">
    <source>
        <dbReference type="EMBL" id="AHE54571.1"/>
    </source>
</evidence>
<keyword evidence="9" id="KW-1185">Reference proteome</keyword>
<keyword evidence="3" id="KW-0285">Flavoprotein</keyword>
<evidence type="ECO:0000256" key="1">
    <source>
        <dbReference type="ARBA" id="ARBA00001974"/>
    </source>
</evidence>
<dbReference type="RefSeq" id="WP_025292776.1">
    <property type="nucleotide sequence ID" value="NZ_CP006644.1"/>
</dbReference>
<dbReference type="InterPro" id="IPR007867">
    <property type="entry name" value="GMC_OxRtase_C"/>
</dbReference>
<dbReference type="Proteomes" id="UP000018851">
    <property type="component" value="Chromosome"/>
</dbReference>
<dbReference type="OrthoDB" id="9798604at2"/>
<dbReference type="Pfam" id="PF01266">
    <property type="entry name" value="DAO"/>
    <property type="match status" value="1"/>
</dbReference>
<dbReference type="KEGG" id="ssan:NX02_14430"/>
<dbReference type="AlphaFoldDB" id="W0ABW7"/>
<evidence type="ECO:0000259" key="6">
    <source>
        <dbReference type="Pfam" id="PF01266"/>
    </source>
</evidence>
<dbReference type="SUPFAM" id="SSF51905">
    <property type="entry name" value="FAD/NAD(P)-binding domain"/>
    <property type="match status" value="1"/>
</dbReference>
<feature type="domain" description="Glucose-methanol-choline oxidoreductase C-terminal" evidence="7">
    <location>
        <begin position="383"/>
        <end position="516"/>
    </location>
</feature>
<gene>
    <name evidence="8" type="ORF">NX02_14430</name>
</gene>
<evidence type="ECO:0008006" key="10">
    <source>
        <dbReference type="Google" id="ProtNLM"/>
    </source>
</evidence>
<protein>
    <recommendedName>
        <fullName evidence="10">Glucose-methanol-choline oxidoreductase C-terminal domain-containing protein</fullName>
    </recommendedName>
</protein>
<sequence length="553" mass="59743">MHIDLLSDAPDSIAADVAVIGGGAAGITMARRLLAAGRSVVLLESGGLDWEAAIADLNDGESVGRDYYELRDARLRFFGGTTAIWGGRCAEFDPIDFARRNWVPHSGWPFGAETLRPYYAEARAALGLKPQVPDAAELGGVLARLSRAELATPLWSFDDQFDRFSFARCSDLVDHPRCTVVTHATVREIVAAPSGRCIERLDVVALSGRRLQVRAGHHVLAAGGIESPRLMLASRSVMSRGLGNGHDLVGRFFMEHPHARGGRIVDGAAWQLLAAFQKRDLNGEQLAPLLAPSAALQAREGLLNTSLTIAGRRPEDAQEALLMRAYLHAKHRTAPTRQGRSVWKFTKRIVNQAQALSDPLRPWLLNRLGRLDVALVVRAEQAPNPASRVMLSDDVDAAGVPRVKLDWRTSPLDKHSIAGLVAALGRETERLGLGRVEPAAWLEDAARDWATDPLISSHPIGGYHHMGTLRMADSPRAGVTDGFGRVHGIDNLHVAGSALFPTSGWANPTLTIIALAMRTADSILGRFGRSVPADQEALDLPRQAGAGVGQRMR</sequence>
<feature type="domain" description="FAD dependent oxidoreductase" evidence="6">
    <location>
        <begin position="16"/>
        <end position="230"/>
    </location>
</feature>
<dbReference type="InterPro" id="IPR006076">
    <property type="entry name" value="FAD-dep_OxRdtase"/>
</dbReference>
<comment type="similarity">
    <text evidence="2">Belongs to the GMC oxidoreductase family.</text>
</comment>
<keyword evidence="4" id="KW-0274">FAD</keyword>
<evidence type="ECO:0000256" key="4">
    <source>
        <dbReference type="ARBA" id="ARBA00022827"/>
    </source>
</evidence>
<dbReference type="InterPro" id="IPR051473">
    <property type="entry name" value="P2Ox-like"/>
</dbReference>
<dbReference type="EMBL" id="CP006644">
    <property type="protein sequence ID" value="AHE54571.1"/>
    <property type="molecule type" value="Genomic_DNA"/>
</dbReference>
<dbReference type="InterPro" id="IPR036188">
    <property type="entry name" value="FAD/NAD-bd_sf"/>
</dbReference>
<dbReference type="HOGENOM" id="CLU_008878_4_1_5"/>
<evidence type="ECO:0000256" key="3">
    <source>
        <dbReference type="ARBA" id="ARBA00022630"/>
    </source>
</evidence>
<dbReference type="Pfam" id="PF05199">
    <property type="entry name" value="GMC_oxred_C"/>
    <property type="match status" value="1"/>
</dbReference>
<dbReference type="PANTHER" id="PTHR42784">
    <property type="entry name" value="PYRANOSE 2-OXIDASE"/>
    <property type="match status" value="1"/>
</dbReference>
<name>W0ABW7_9SPHN</name>
<dbReference type="PANTHER" id="PTHR42784:SF1">
    <property type="entry name" value="PYRANOSE 2-OXIDASE"/>
    <property type="match status" value="1"/>
</dbReference>
<dbReference type="eggNOG" id="COG2303">
    <property type="taxonomic scope" value="Bacteria"/>
</dbReference>
<comment type="cofactor">
    <cofactor evidence="1">
        <name>FAD</name>
        <dbReference type="ChEBI" id="CHEBI:57692"/>
    </cofactor>
</comment>
<dbReference type="GO" id="GO:0016614">
    <property type="term" value="F:oxidoreductase activity, acting on CH-OH group of donors"/>
    <property type="evidence" value="ECO:0007669"/>
    <property type="project" value="InterPro"/>
</dbReference>
<dbReference type="Gene3D" id="3.50.50.60">
    <property type="entry name" value="FAD/NAD(P)-binding domain"/>
    <property type="match status" value="2"/>
</dbReference>
<evidence type="ECO:0000313" key="9">
    <source>
        <dbReference type="Proteomes" id="UP000018851"/>
    </source>
</evidence>
<evidence type="ECO:0000256" key="2">
    <source>
        <dbReference type="ARBA" id="ARBA00010790"/>
    </source>
</evidence>
<proteinExistence type="inferred from homology"/>
<organism evidence="8 9">
    <name type="scientific">Sphingomonas sanxanigenens DSM 19645 = NX02</name>
    <dbReference type="NCBI Taxonomy" id="1123269"/>
    <lineage>
        <taxon>Bacteria</taxon>
        <taxon>Pseudomonadati</taxon>
        <taxon>Pseudomonadota</taxon>
        <taxon>Alphaproteobacteria</taxon>
        <taxon>Sphingomonadales</taxon>
        <taxon>Sphingomonadaceae</taxon>
        <taxon>Sphingomonas</taxon>
    </lineage>
</organism>
<accession>W0ABW7</accession>
<dbReference type="PATRIC" id="fig|1123269.5.peg.2814"/>
<keyword evidence="5" id="KW-0560">Oxidoreductase</keyword>